<sequence length="61" mass="7204">MEKNFVLNGDRLVNTSKVTRVEIIKEGVGRQFVDMDCEIDDIQLQDNHRTMKIFIKDHNKK</sequence>
<organism evidence="1 2">
    <name type="scientific">Cellulophaga phage phi14:2</name>
    <dbReference type="NCBI Taxonomy" id="1327990"/>
    <lineage>
        <taxon>Viruses</taxon>
        <taxon>Duplodnaviria</taxon>
        <taxon>Heunggongvirae</taxon>
        <taxon>Uroviricota</taxon>
        <taxon>Caudoviricetes</taxon>
        <taxon>Crassvirales</taxon>
        <taxon>Steigviridae</taxon>
        <taxon>Asinivirinae</taxon>
        <taxon>Akihdevirus</taxon>
        <taxon>Akihdevirus balticus</taxon>
    </lineage>
</organism>
<proteinExistence type="predicted"/>
<reference evidence="1 2" key="1">
    <citation type="journal article" date="2013" name="Proc. Natl. Acad. Sci. U.S.A.">
        <title>Twelve previously unknown phage genera are ubiquitous in global oceans.</title>
        <authorList>
            <person name="Holmfeldt K."/>
            <person name="Solonenko N."/>
            <person name="Shah M."/>
            <person name="Corrier K."/>
            <person name="Riemann L."/>
            <person name="Verberkmoes N.C."/>
            <person name="Sullivan M.B."/>
        </authorList>
    </citation>
    <scope>NUCLEOTIDE SEQUENCE [LARGE SCALE GENOMIC DNA]</scope>
    <source>
        <strain evidence="1">Phi14:2</strain>
    </source>
</reference>
<protein>
    <submittedName>
        <fullName evidence="1">Uncharacterized protein</fullName>
    </submittedName>
</protein>
<dbReference type="GeneID" id="16797493"/>
<dbReference type="Proteomes" id="UP000014725">
    <property type="component" value="Segment"/>
</dbReference>
<evidence type="ECO:0000313" key="2">
    <source>
        <dbReference type="Proteomes" id="UP000014725"/>
    </source>
</evidence>
<keyword evidence="2" id="KW-1185">Reference proteome</keyword>
<name>S0A3B4_9CAUD</name>
<dbReference type="EMBL" id="KC821624">
    <property type="protein sequence ID" value="AGO48932.1"/>
    <property type="molecule type" value="Genomic_DNA"/>
</dbReference>
<accession>S0A3B4</accession>
<dbReference type="KEGG" id="vg:16797493"/>
<evidence type="ECO:0000313" key="1">
    <source>
        <dbReference type="EMBL" id="AGO48932.1"/>
    </source>
</evidence>
<reference evidence="2" key="2">
    <citation type="submission" date="2013-03" db="EMBL/GenBank/DDBJ databases">
        <title>The Cellulophaga phages: a novel, diverse, and globally ubiquitous model system.</title>
        <authorList>
            <person name="Holmfeldt K."/>
            <person name="Solonenko N."/>
            <person name="Shah M."/>
            <person name="Corrier K."/>
            <person name="Riemann L."/>
            <person name="VerBerkmoes N.C."/>
            <person name="Sullivan M.B."/>
        </authorList>
    </citation>
    <scope>NUCLEOTIDE SEQUENCE [LARGE SCALE GENOMIC DNA]</scope>
</reference>
<gene>
    <name evidence="1" type="ORF">Phi14:2_gp054</name>
</gene>